<evidence type="ECO:0000256" key="2">
    <source>
        <dbReference type="ARBA" id="ARBA00023180"/>
    </source>
</evidence>
<feature type="domain" description="G8" evidence="3">
    <location>
        <begin position="64"/>
        <end position="187"/>
    </location>
</feature>
<name>A0A545U8W4_9GAMM</name>
<dbReference type="RefSeq" id="WP_142932817.1">
    <property type="nucleotide sequence ID" value="NZ_ML660167.1"/>
</dbReference>
<evidence type="ECO:0000259" key="3">
    <source>
        <dbReference type="PROSITE" id="PS51484"/>
    </source>
</evidence>
<evidence type="ECO:0000313" key="4">
    <source>
        <dbReference type="EMBL" id="TQV85898.1"/>
    </source>
</evidence>
<accession>A0A545U8W4</accession>
<keyword evidence="5" id="KW-1185">Reference proteome</keyword>
<dbReference type="OrthoDB" id="220114at2"/>
<gene>
    <name evidence="4" type="ORF">FLL46_18420</name>
</gene>
<comment type="caution">
    <text evidence="4">The sequence shown here is derived from an EMBL/GenBank/DDBJ whole genome shotgun (WGS) entry which is preliminary data.</text>
</comment>
<evidence type="ECO:0000256" key="1">
    <source>
        <dbReference type="ARBA" id="ARBA00022729"/>
    </source>
</evidence>
<dbReference type="InterPro" id="IPR052387">
    <property type="entry name" value="Fibrocystin"/>
</dbReference>
<protein>
    <recommendedName>
        <fullName evidence="3">G8 domain-containing protein</fullName>
    </recommendedName>
</protein>
<dbReference type="Pfam" id="PF10162">
    <property type="entry name" value="G8"/>
    <property type="match status" value="1"/>
</dbReference>
<reference evidence="4 5" key="1">
    <citation type="submission" date="2019-07" db="EMBL/GenBank/DDBJ databases">
        <title>Draft genome for Aliikangiella sp. M105.</title>
        <authorList>
            <person name="Wang G."/>
        </authorList>
    </citation>
    <scope>NUCLEOTIDE SEQUENCE [LARGE SCALE GENOMIC DNA]</scope>
    <source>
        <strain evidence="4 5">M105</strain>
    </source>
</reference>
<dbReference type="PANTHER" id="PTHR46769">
    <property type="entry name" value="POLYCYSTIC KIDNEY AND HEPATIC DISEASE 1 (AUTOSOMAL RECESSIVE)-LIKE 1"/>
    <property type="match status" value="1"/>
</dbReference>
<dbReference type="PANTHER" id="PTHR46769:SF2">
    <property type="entry name" value="FIBROCYSTIN-L ISOFORM 2 PRECURSOR-RELATED"/>
    <property type="match status" value="1"/>
</dbReference>
<keyword evidence="1" id="KW-0732">Signal</keyword>
<dbReference type="Proteomes" id="UP000315439">
    <property type="component" value="Unassembled WGS sequence"/>
</dbReference>
<organism evidence="4 5">
    <name type="scientific">Aliikangiella coralliicola</name>
    <dbReference type="NCBI Taxonomy" id="2592383"/>
    <lineage>
        <taxon>Bacteria</taxon>
        <taxon>Pseudomonadati</taxon>
        <taxon>Pseudomonadota</taxon>
        <taxon>Gammaproteobacteria</taxon>
        <taxon>Oceanospirillales</taxon>
        <taxon>Pleioneaceae</taxon>
        <taxon>Aliikangiella</taxon>
    </lineage>
</organism>
<dbReference type="InterPro" id="IPR055401">
    <property type="entry name" value="CEMIP_beta-hel_dom"/>
</dbReference>
<dbReference type="Pfam" id="PF24606">
    <property type="entry name" value="CEMIP_beta-hel"/>
    <property type="match status" value="1"/>
</dbReference>
<dbReference type="PROSITE" id="PS51484">
    <property type="entry name" value="G8"/>
    <property type="match status" value="1"/>
</dbReference>
<evidence type="ECO:0000313" key="5">
    <source>
        <dbReference type="Proteomes" id="UP000315439"/>
    </source>
</evidence>
<proteinExistence type="predicted"/>
<sequence length="796" mass="87800">MIRKSRFSVLICTISILLGGCSGGNSDSVQAPNISEPPTADTPPPATTTIDAKVASSGNWSDPKTWNNSALPAENARILIPSGLTLTVDGEIKEKLKKIEIEGTLNFATQINTQLKVETITSNMQGRLEIGSESNPISADVSARIIFADYGAIDRTKDPKQLSRGAILMGPTRMWGAKKTAWAVLSQQPKSGDSSLILKDSPIGWKPNDRLVLAATDPDDPKSDEVATIANVNGNVITLTSPLVKDHQALKADLDVHVANLTRNIELLSENSAILRRGHVMFMHNLNVDVNYARFYQLGRTDKTIPIDDFTWPDLDDGPAIQLEGNNMRGRYSIHFHRGGVGVDSIPARVRGNVVEDNPGWAYVNHSGHVDFIENVSYNVVGGAFQTEAGDEKGSFIRNIALRTINPNDPLNCNCPESVVDNREDRQDFSFQGDGFWLHSGGTKVEGNVVAGASGHAYIYWPEGLIENVNGESKMMLIDSARFPNNHLLAPNQKIDVWYLPVLSFKNNIGYNATKGLEFFYLHAHHFFTGNQDKVTEAYLATLQSSFEDLIFWNIKQHSIGFNFTERVSFKNVRLVGNGNDSQVGIDADHLYNLVNYQFENVSIEDFGVGMEVPTQGNVVIKGGTYANKVDFRIENPQRGPRNLTFKDIQFSDTQAFNNQERINFQMAPDFTLLGVTQDGFPRGALPKESLFFLMPDRITLDFGTFDNQGLFYNQQVPEFIPMLAENATYTTTSGEQHHIASQYVGLMNQQLKDQFQLQFGGAYLPNDAKPVTGIVGGQVGTAADAPTVFPPFDNE</sequence>
<dbReference type="SMART" id="SM01225">
    <property type="entry name" value="G8"/>
    <property type="match status" value="1"/>
</dbReference>
<dbReference type="PROSITE" id="PS51257">
    <property type="entry name" value="PROKAR_LIPOPROTEIN"/>
    <property type="match status" value="1"/>
</dbReference>
<dbReference type="AlphaFoldDB" id="A0A545U8W4"/>
<dbReference type="EMBL" id="VIKS01000011">
    <property type="protein sequence ID" value="TQV85898.1"/>
    <property type="molecule type" value="Genomic_DNA"/>
</dbReference>
<keyword evidence="2" id="KW-0325">Glycoprotein</keyword>
<dbReference type="InterPro" id="IPR019316">
    <property type="entry name" value="G8_domain"/>
</dbReference>